<dbReference type="Pfam" id="PF02436">
    <property type="entry name" value="PYC_OADA"/>
    <property type="match status" value="1"/>
</dbReference>
<comment type="caution">
    <text evidence="4">The sequence shown here is derived from an EMBL/GenBank/DDBJ whole genome shotgun (WGS) entry which is preliminary data.</text>
</comment>
<evidence type="ECO:0000259" key="2">
    <source>
        <dbReference type="PROSITE" id="PS50968"/>
    </source>
</evidence>
<evidence type="ECO:0000313" key="4">
    <source>
        <dbReference type="EMBL" id="MCX2981038.1"/>
    </source>
</evidence>
<dbReference type="NCBIfam" id="NF006761">
    <property type="entry name" value="PRK09282.1"/>
    <property type="match status" value="1"/>
</dbReference>
<feature type="domain" description="Lipoyl-binding" evidence="2">
    <location>
        <begin position="523"/>
        <end position="599"/>
    </location>
</feature>
<dbReference type="Proteomes" id="UP001143362">
    <property type="component" value="Unassembled WGS sequence"/>
</dbReference>
<dbReference type="Gene3D" id="2.40.50.100">
    <property type="match status" value="1"/>
</dbReference>
<gene>
    <name evidence="4" type="primary">oadA</name>
    <name evidence="4" type="ORF">EYC98_09200</name>
</gene>
<dbReference type="EMBL" id="SHNN01000002">
    <property type="protein sequence ID" value="MCX2981038.1"/>
    <property type="molecule type" value="Genomic_DNA"/>
</dbReference>
<dbReference type="RefSeq" id="WP_279245054.1">
    <property type="nucleotide sequence ID" value="NZ_SHNN01000002.1"/>
</dbReference>
<dbReference type="CDD" id="cd06850">
    <property type="entry name" value="biotinyl_domain"/>
    <property type="match status" value="1"/>
</dbReference>
<name>A0ABT3TFE9_9GAMM</name>
<reference evidence="4" key="1">
    <citation type="submission" date="2019-02" db="EMBL/GenBank/DDBJ databases">
        <authorList>
            <person name="Li S.-H."/>
        </authorList>
    </citation>
    <scope>NUCLEOTIDE SEQUENCE</scope>
    <source>
        <strain evidence="4">IMCC14734</strain>
    </source>
</reference>
<organism evidence="4 5">
    <name type="scientific">Candidatus Litorirhabdus singularis</name>
    <dbReference type="NCBI Taxonomy" id="2518993"/>
    <lineage>
        <taxon>Bacteria</taxon>
        <taxon>Pseudomonadati</taxon>
        <taxon>Pseudomonadota</taxon>
        <taxon>Gammaproteobacteria</taxon>
        <taxon>Cellvibrionales</taxon>
        <taxon>Halieaceae</taxon>
        <taxon>Candidatus Litorirhabdus</taxon>
    </lineage>
</organism>
<dbReference type="SUPFAM" id="SSF89000">
    <property type="entry name" value="post-HMGL domain-like"/>
    <property type="match status" value="1"/>
</dbReference>
<dbReference type="NCBIfam" id="TIGR01108">
    <property type="entry name" value="oadA"/>
    <property type="match status" value="1"/>
</dbReference>
<evidence type="ECO:0000313" key="5">
    <source>
        <dbReference type="Proteomes" id="UP001143362"/>
    </source>
</evidence>
<dbReference type="InterPro" id="IPR005776">
    <property type="entry name" value="OadA"/>
</dbReference>
<proteinExistence type="predicted"/>
<dbReference type="PROSITE" id="PS50968">
    <property type="entry name" value="BIOTINYL_LIPOYL"/>
    <property type="match status" value="1"/>
</dbReference>
<sequence>MNDVSKPLGITDVVLRDASQSLLATRVRLEDMLPIAGALDKIGFWSLESWGGATFDACIRYLGEDPWERIRELKKAMPNTPQQMLFRGQNILGYRHYADDVVDKFVERAASNGIDVFRVFDAMNDMRNIETALAAVKRVEKHAQGTISYTVSPVHTLDSWVEQGKRIEDMGADSIAIKDMAGLLRPYDGYELVTRLKAACSIPIQLHCHATTGLSTATILKCVEAGIDNVDTSISSMSMTYGHSPTETVVAMLQGTGRDTGLDIEALESVASYFREVRRKYERYEGSLRGVDSRILVAQVPGGMLTNMESQLREQGAQERLDEVLEEIPQVRKDLGYLPLVTPTSQIVGTQAVLNVLTGERYQSISRETAGVLKGEYGSTPAPVNADLQKRVLEGESAITCRPADLLQPEFDQLTAELQEIAAEREMRLNSGAELLDDVLTYALFPQVALKFLENRDNPAAFEEAPTAAAVTKATTVATGSAAIGQAAVYTVTVGGQDYVVQVADGGDIDSVRSAQQSAAPAAASAIATGAPVPAPLAGNIVSINVVAGDRIEAGAIVCILEAMKMETEVRAAKSGHVISVDVSAGDAVAVGDSLLTLG</sequence>
<dbReference type="Gene3D" id="3.20.20.70">
    <property type="entry name" value="Aldolase class I"/>
    <property type="match status" value="1"/>
</dbReference>
<evidence type="ECO:0000259" key="3">
    <source>
        <dbReference type="PROSITE" id="PS50991"/>
    </source>
</evidence>
<accession>A0ABT3TFE9</accession>
<dbReference type="InterPro" id="IPR055268">
    <property type="entry name" value="PCB-like"/>
</dbReference>
<dbReference type="PANTHER" id="PTHR43778">
    <property type="entry name" value="PYRUVATE CARBOXYLASE"/>
    <property type="match status" value="1"/>
</dbReference>
<dbReference type="PANTHER" id="PTHR43778:SF2">
    <property type="entry name" value="PYRUVATE CARBOXYLASE, MITOCHONDRIAL"/>
    <property type="match status" value="1"/>
</dbReference>
<dbReference type="InterPro" id="IPR013785">
    <property type="entry name" value="Aldolase_TIM"/>
</dbReference>
<dbReference type="Pfam" id="PF00682">
    <property type="entry name" value="HMGL-like"/>
    <property type="match status" value="1"/>
</dbReference>
<keyword evidence="1" id="KW-0092">Biotin</keyword>
<keyword evidence="5" id="KW-1185">Reference proteome</keyword>
<dbReference type="PROSITE" id="PS50991">
    <property type="entry name" value="PYR_CT"/>
    <property type="match status" value="1"/>
</dbReference>
<dbReference type="NCBIfam" id="NF010643">
    <property type="entry name" value="PRK14040.1"/>
    <property type="match status" value="1"/>
</dbReference>
<feature type="domain" description="Pyruvate carboxyltransferase" evidence="3">
    <location>
        <begin position="8"/>
        <end position="268"/>
    </location>
</feature>
<dbReference type="InterPro" id="IPR003379">
    <property type="entry name" value="Carboxylase_cons_dom"/>
</dbReference>
<dbReference type="SUPFAM" id="SSF51230">
    <property type="entry name" value="Single hybrid motif"/>
    <property type="match status" value="1"/>
</dbReference>
<dbReference type="InterPro" id="IPR000089">
    <property type="entry name" value="Biotin_lipoyl"/>
</dbReference>
<evidence type="ECO:0000256" key="1">
    <source>
        <dbReference type="ARBA" id="ARBA00023267"/>
    </source>
</evidence>
<dbReference type="Pfam" id="PF00364">
    <property type="entry name" value="Biotin_lipoyl"/>
    <property type="match status" value="1"/>
</dbReference>
<protein>
    <submittedName>
        <fullName evidence="4">Oxaloacetate decarboxylase subunit alpha</fullName>
    </submittedName>
</protein>
<dbReference type="CDD" id="cd07937">
    <property type="entry name" value="DRE_TIM_PC_TC_5S"/>
    <property type="match status" value="1"/>
</dbReference>
<dbReference type="InterPro" id="IPR000891">
    <property type="entry name" value="PYR_CT"/>
</dbReference>
<dbReference type="InterPro" id="IPR011053">
    <property type="entry name" value="Single_hybrid_motif"/>
</dbReference>
<dbReference type="SUPFAM" id="SSF51569">
    <property type="entry name" value="Aldolase"/>
    <property type="match status" value="1"/>
</dbReference>